<organism evidence="2 3">
    <name type="scientific">Terrisporobacter mayombei</name>
    <dbReference type="NCBI Taxonomy" id="1541"/>
    <lineage>
        <taxon>Bacteria</taxon>
        <taxon>Bacillati</taxon>
        <taxon>Bacillota</taxon>
        <taxon>Clostridia</taxon>
        <taxon>Peptostreptococcales</taxon>
        <taxon>Peptostreptococcaceae</taxon>
        <taxon>Terrisporobacter</taxon>
    </lineage>
</organism>
<name>A0ABY9Q174_9FIRM</name>
<sequence length="37" mass="4204">MKVDSQRNKGIKGQGSKINNNDDEVPIIHFSSQIYNK</sequence>
<proteinExistence type="predicted"/>
<evidence type="ECO:0000256" key="1">
    <source>
        <dbReference type="SAM" id="MobiDB-lite"/>
    </source>
</evidence>
<feature type="region of interest" description="Disordered" evidence="1">
    <location>
        <begin position="1"/>
        <end position="37"/>
    </location>
</feature>
<evidence type="ECO:0000313" key="3">
    <source>
        <dbReference type="Proteomes" id="UP001235030"/>
    </source>
</evidence>
<keyword evidence="3" id="KW-1185">Reference proteome</keyword>
<accession>A0ABY9Q174</accession>
<reference evidence="2 3" key="1">
    <citation type="submission" date="2022-07" db="EMBL/GenBank/DDBJ databases">
        <title>Genome sequence of Terrisporobacter mayombei DSM6539.</title>
        <authorList>
            <person name="Boeer T."/>
            <person name="Bengelsdorf F.R."/>
            <person name="Daniel R."/>
            <person name="Poehlein A."/>
        </authorList>
    </citation>
    <scope>NUCLEOTIDE SEQUENCE [LARGE SCALE GENOMIC DNA]</scope>
    <source>
        <strain evidence="2 3">DSM 6539</strain>
    </source>
</reference>
<dbReference type="EMBL" id="CP101637">
    <property type="protein sequence ID" value="WMT80307.1"/>
    <property type="molecule type" value="Genomic_DNA"/>
</dbReference>
<dbReference type="Proteomes" id="UP001235030">
    <property type="component" value="Chromosome"/>
</dbReference>
<gene>
    <name evidence="2" type="ORF">TEMA_06220</name>
</gene>
<protein>
    <submittedName>
        <fullName evidence="2">Uncharacterized protein</fullName>
    </submittedName>
</protein>
<evidence type="ECO:0000313" key="2">
    <source>
        <dbReference type="EMBL" id="WMT80307.1"/>
    </source>
</evidence>